<keyword evidence="1" id="KW-0238">DNA-binding</keyword>
<dbReference type="PANTHER" id="PTHR33449">
    <property type="entry name" value="NUCLEOID-ASSOCIATED PROTEIN YBAB"/>
    <property type="match status" value="1"/>
</dbReference>
<evidence type="ECO:0000313" key="5">
    <source>
        <dbReference type="Proteomes" id="UP001230188"/>
    </source>
</evidence>
<feature type="chain" id="PRO_5042121441" evidence="3">
    <location>
        <begin position="18"/>
        <end position="161"/>
    </location>
</feature>
<name>A0AAD7UNP3_9STRA</name>
<organism evidence="4 5">
    <name type="scientific">Chrysophaeum taylorii</name>
    <dbReference type="NCBI Taxonomy" id="2483200"/>
    <lineage>
        <taxon>Eukaryota</taxon>
        <taxon>Sar</taxon>
        <taxon>Stramenopiles</taxon>
        <taxon>Ochrophyta</taxon>
        <taxon>Pelagophyceae</taxon>
        <taxon>Pelagomonadales</taxon>
        <taxon>Pelagomonadaceae</taxon>
        <taxon>Chrysophaeum</taxon>
    </lineage>
</organism>
<dbReference type="AlphaFoldDB" id="A0AAD7UNP3"/>
<comment type="caution">
    <text evidence="4">The sequence shown here is derived from an EMBL/GenBank/DDBJ whole genome shotgun (WGS) entry which is preliminary data.</text>
</comment>
<evidence type="ECO:0000313" key="4">
    <source>
        <dbReference type="EMBL" id="KAJ8613340.1"/>
    </source>
</evidence>
<proteinExistence type="predicted"/>
<dbReference type="InterPro" id="IPR004401">
    <property type="entry name" value="YbaB/EbfC"/>
</dbReference>
<gene>
    <name evidence="4" type="ORF">CTAYLR_002228</name>
</gene>
<protein>
    <submittedName>
        <fullName evidence="4">Uncharacterized protein</fullName>
    </submittedName>
</protein>
<keyword evidence="3" id="KW-0732">Signal</keyword>
<dbReference type="PANTHER" id="PTHR33449:SF1">
    <property type="entry name" value="NUCLEOID-ASSOCIATED PROTEIN YBAB"/>
    <property type="match status" value="1"/>
</dbReference>
<dbReference type="InterPro" id="IPR036894">
    <property type="entry name" value="YbaB-like_sf"/>
</dbReference>
<keyword evidence="2" id="KW-0175">Coiled coil</keyword>
<evidence type="ECO:0000256" key="3">
    <source>
        <dbReference type="SAM" id="SignalP"/>
    </source>
</evidence>
<sequence>MMLRSLLVLALCTAFQAPSPVAVVRRDVARSLFGGAPPPSEPAPPSGGKTMTIPGLGTITEEEMRLAMEFRQKMAERMAAIVVEGTALGGKVKVSYDGQGQPIKVEISDDAIKEGETAISAAVVDAAKKAQQESLVKMKQTMMSMQQEIAQQMQAQMGDKK</sequence>
<accession>A0AAD7UNP3</accession>
<dbReference type="Gene3D" id="3.30.1310.10">
    <property type="entry name" value="Nucleoid-associated protein YbaB-like domain"/>
    <property type="match status" value="1"/>
</dbReference>
<evidence type="ECO:0000256" key="2">
    <source>
        <dbReference type="SAM" id="Coils"/>
    </source>
</evidence>
<dbReference type="EMBL" id="JAQMWT010000029">
    <property type="protein sequence ID" value="KAJ8613340.1"/>
    <property type="molecule type" value="Genomic_DNA"/>
</dbReference>
<dbReference type="GO" id="GO:0003677">
    <property type="term" value="F:DNA binding"/>
    <property type="evidence" value="ECO:0007669"/>
    <property type="project" value="UniProtKB-KW"/>
</dbReference>
<evidence type="ECO:0000256" key="1">
    <source>
        <dbReference type="ARBA" id="ARBA00023125"/>
    </source>
</evidence>
<dbReference type="SUPFAM" id="SSF82607">
    <property type="entry name" value="YbaB-like"/>
    <property type="match status" value="1"/>
</dbReference>
<dbReference type="Proteomes" id="UP001230188">
    <property type="component" value="Unassembled WGS sequence"/>
</dbReference>
<feature type="coiled-coil region" evidence="2">
    <location>
        <begin position="128"/>
        <end position="155"/>
    </location>
</feature>
<dbReference type="Pfam" id="PF02575">
    <property type="entry name" value="YbaB_DNA_bd"/>
    <property type="match status" value="1"/>
</dbReference>
<reference evidence="4" key="1">
    <citation type="submission" date="2023-01" db="EMBL/GenBank/DDBJ databases">
        <title>Metagenome sequencing of chrysophaentin producing Chrysophaeum taylorii.</title>
        <authorList>
            <person name="Davison J."/>
            <person name="Bewley C."/>
        </authorList>
    </citation>
    <scope>NUCLEOTIDE SEQUENCE</scope>
    <source>
        <strain evidence="4">NIES-1699</strain>
    </source>
</reference>
<feature type="signal peptide" evidence="3">
    <location>
        <begin position="1"/>
        <end position="17"/>
    </location>
</feature>
<keyword evidence="5" id="KW-1185">Reference proteome</keyword>